<dbReference type="InterPro" id="IPR011006">
    <property type="entry name" value="CheY-like_superfamily"/>
</dbReference>
<dbReference type="CDD" id="cd00077">
    <property type="entry name" value="HDc"/>
    <property type="match status" value="1"/>
</dbReference>
<feature type="modified residue" description="4-aspartylphosphate" evidence="1">
    <location>
        <position position="53"/>
    </location>
</feature>
<gene>
    <name evidence="4" type="ORF">SAMN05660652_00317</name>
</gene>
<dbReference type="AlphaFoldDB" id="A0A1G7VUW4"/>
<accession>A0A1G7VUW4</accession>
<dbReference type="PANTHER" id="PTHR45228">
    <property type="entry name" value="CYCLIC DI-GMP PHOSPHODIESTERASE TM_0186-RELATED"/>
    <property type="match status" value="1"/>
</dbReference>
<dbReference type="InterPro" id="IPR037522">
    <property type="entry name" value="HD_GYP_dom"/>
</dbReference>
<evidence type="ECO:0000259" key="2">
    <source>
        <dbReference type="PROSITE" id="PS50110"/>
    </source>
</evidence>
<dbReference type="OrthoDB" id="9802500at2"/>
<dbReference type="STRING" id="83767.SAMN05660652_00317"/>
<evidence type="ECO:0000313" key="4">
    <source>
        <dbReference type="EMBL" id="SDG63563.1"/>
    </source>
</evidence>
<evidence type="ECO:0000256" key="1">
    <source>
        <dbReference type="PROSITE-ProRule" id="PRU00169"/>
    </source>
</evidence>
<dbReference type="InterPro" id="IPR003607">
    <property type="entry name" value="HD/PDEase_dom"/>
</dbReference>
<keyword evidence="1" id="KW-0597">Phosphoprotein</keyword>
<dbReference type="SMART" id="SM00471">
    <property type="entry name" value="HDc"/>
    <property type="match status" value="1"/>
</dbReference>
<dbReference type="SUPFAM" id="SSF109604">
    <property type="entry name" value="HD-domain/PDEase-like"/>
    <property type="match status" value="1"/>
</dbReference>
<dbReference type="Proteomes" id="UP000198607">
    <property type="component" value="Unassembled WGS sequence"/>
</dbReference>
<proteinExistence type="predicted"/>
<keyword evidence="5" id="KW-1185">Reference proteome</keyword>
<name>A0A1G7VUW4_9RHOO</name>
<dbReference type="PROSITE" id="PS50110">
    <property type="entry name" value="RESPONSE_REGULATORY"/>
    <property type="match status" value="1"/>
</dbReference>
<feature type="domain" description="Response regulatory" evidence="2">
    <location>
        <begin position="4"/>
        <end position="120"/>
    </location>
</feature>
<dbReference type="SMART" id="SM00448">
    <property type="entry name" value="REC"/>
    <property type="match status" value="1"/>
</dbReference>
<dbReference type="Pfam" id="PF13487">
    <property type="entry name" value="HD_5"/>
    <property type="match status" value="1"/>
</dbReference>
<dbReference type="Gene3D" id="3.40.50.2300">
    <property type="match status" value="1"/>
</dbReference>
<dbReference type="PANTHER" id="PTHR45228:SF5">
    <property type="entry name" value="CYCLIC DI-GMP PHOSPHODIESTERASE VC_1348-RELATED"/>
    <property type="match status" value="1"/>
</dbReference>
<dbReference type="PROSITE" id="PS51832">
    <property type="entry name" value="HD_GYP"/>
    <property type="match status" value="1"/>
</dbReference>
<dbReference type="RefSeq" id="WP_091932375.1">
    <property type="nucleotide sequence ID" value="NZ_FNCY01000001.1"/>
</dbReference>
<protein>
    <submittedName>
        <fullName evidence="4">Putative two-component system response regulator</fullName>
    </submittedName>
</protein>
<dbReference type="Pfam" id="PF00072">
    <property type="entry name" value="Response_reg"/>
    <property type="match status" value="1"/>
</dbReference>
<dbReference type="SUPFAM" id="SSF52172">
    <property type="entry name" value="CheY-like"/>
    <property type="match status" value="1"/>
</dbReference>
<reference evidence="4 5" key="1">
    <citation type="submission" date="2016-10" db="EMBL/GenBank/DDBJ databases">
        <authorList>
            <person name="de Groot N.N."/>
        </authorList>
    </citation>
    <scope>NUCLEOTIDE SEQUENCE [LARGE SCALE GENOMIC DNA]</scope>
    <source>
        <strain evidence="4 5">DSM 5885</strain>
    </source>
</reference>
<dbReference type="GO" id="GO:0000160">
    <property type="term" value="P:phosphorelay signal transduction system"/>
    <property type="evidence" value="ECO:0007669"/>
    <property type="project" value="InterPro"/>
</dbReference>
<organism evidence="4 5">
    <name type="scientific">Propionivibrio dicarboxylicus</name>
    <dbReference type="NCBI Taxonomy" id="83767"/>
    <lineage>
        <taxon>Bacteria</taxon>
        <taxon>Pseudomonadati</taxon>
        <taxon>Pseudomonadota</taxon>
        <taxon>Betaproteobacteria</taxon>
        <taxon>Rhodocyclales</taxon>
        <taxon>Rhodocyclaceae</taxon>
        <taxon>Propionivibrio</taxon>
    </lineage>
</organism>
<dbReference type="InterPro" id="IPR052020">
    <property type="entry name" value="Cyclic_di-GMP/3'3'-cGAMP_PDE"/>
</dbReference>
<evidence type="ECO:0000259" key="3">
    <source>
        <dbReference type="PROSITE" id="PS51832"/>
    </source>
</evidence>
<feature type="domain" description="HD-GYP" evidence="3">
    <location>
        <begin position="161"/>
        <end position="373"/>
    </location>
</feature>
<dbReference type="Gene3D" id="1.10.3210.10">
    <property type="entry name" value="Hypothetical protein af1432"/>
    <property type="match status" value="1"/>
</dbReference>
<dbReference type="GO" id="GO:0008081">
    <property type="term" value="F:phosphoric diester hydrolase activity"/>
    <property type="evidence" value="ECO:0007669"/>
    <property type="project" value="UniProtKB-ARBA"/>
</dbReference>
<sequence length="383" mass="42919">MRQKVIAVDDQPDNLLIIEDYLGKNYDVITFNLGQAMIDYFESGNKADLVLLDIVMPMPDGYALCNWLKSNPITRDIPVIFLTGLESTDEEAYALSIGAEDFLHKPLSPPVLGARVRNHLLLSQVRHALQNQNRGLEKLVIERTRKIQEQSDELMRRTEQLISAQSAIISAFCALVEARDNETGNHVRRTQHYLLALCEKLVRHPRFAAELTQTNIQLMFKSAPLHDIGKVAIPDHILLKPGKLTPDERLIMQRHAEFGAEAIAAAEREIGEGSASFLGYARQIALTHHERWDGSGYPRGLAGDAIPLAGRLMAVADVYDALISRRSYKPAFPHDEAVDIMRAERGRHFDPDILDCMLDCAEKFEDIARCFADPPADTTESTT</sequence>
<dbReference type="InterPro" id="IPR001789">
    <property type="entry name" value="Sig_transdc_resp-reg_receiver"/>
</dbReference>
<dbReference type="EMBL" id="FNCY01000001">
    <property type="protein sequence ID" value="SDG63563.1"/>
    <property type="molecule type" value="Genomic_DNA"/>
</dbReference>
<evidence type="ECO:0000313" key="5">
    <source>
        <dbReference type="Proteomes" id="UP000198607"/>
    </source>
</evidence>